<dbReference type="GeneID" id="9620590"/>
<protein>
    <submittedName>
        <fullName evidence="2">Uncharacterized protein</fullName>
    </submittedName>
</protein>
<sequence>MYKQFDMRSHGHQPDGSSSRPFTRKAVRNCESNGSSCPRPSCCLQHYTRLNPPAPVRGSFGSPEERCQMWDALHPLRLHTPLRLPLLLLALLLKCFRSDAALDVDKALDHNIEPRAAIGIVAETAATQLNYWRGHGFIFGPEEAQMTLPNSYDYIRCGTVNVHGIYTPKGTQGGRGHVT</sequence>
<feature type="region of interest" description="Disordered" evidence="1">
    <location>
        <begin position="1"/>
        <end position="23"/>
    </location>
</feature>
<keyword evidence="3" id="KW-1185">Reference proteome</keyword>
<dbReference type="Proteomes" id="UP000001058">
    <property type="component" value="Unassembled WGS sequence"/>
</dbReference>
<dbReference type="EMBL" id="GL378328">
    <property type="protein sequence ID" value="EFJ51356.1"/>
    <property type="molecule type" value="Genomic_DNA"/>
</dbReference>
<feature type="compositionally biased region" description="Basic and acidic residues" evidence="1">
    <location>
        <begin position="1"/>
        <end position="13"/>
    </location>
</feature>
<evidence type="ECO:0000313" key="3">
    <source>
        <dbReference type="Proteomes" id="UP000001058"/>
    </source>
</evidence>
<evidence type="ECO:0000313" key="2">
    <source>
        <dbReference type="EMBL" id="EFJ51356.1"/>
    </source>
</evidence>
<reference evidence="2 3" key="1">
    <citation type="journal article" date="2010" name="Science">
        <title>Genomic analysis of organismal complexity in the multicellular green alga Volvox carteri.</title>
        <authorList>
            <person name="Prochnik S.E."/>
            <person name="Umen J."/>
            <person name="Nedelcu A.M."/>
            <person name="Hallmann A."/>
            <person name="Miller S.M."/>
            <person name="Nishii I."/>
            <person name="Ferris P."/>
            <person name="Kuo A."/>
            <person name="Mitros T."/>
            <person name="Fritz-Laylin L.K."/>
            <person name="Hellsten U."/>
            <person name="Chapman J."/>
            <person name="Simakov O."/>
            <person name="Rensing S.A."/>
            <person name="Terry A."/>
            <person name="Pangilinan J."/>
            <person name="Kapitonov V."/>
            <person name="Jurka J."/>
            <person name="Salamov A."/>
            <person name="Shapiro H."/>
            <person name="Schmutz J."/>
            <person name="Grimwood J."/>
            <person name="Lindquist E."/>
            <person name="Lucas S."/>
            <person name="Grigoriev I.V."/>
            <person name="Schmitt R."/>
            <person name="Kirk D."/>
            <person name="Rokhsar D.S."/>
        </authorList>
    </citation>
    <scope>NUCLEOTIDE SEQUENCE [LARGE SCALE GENOMIC DNA]</scope>
    <source>
        <strain evidence="3">f. Nagariensis / Eve</strain>
    </source>
</reference>
<dbReference type="InParanoid" id="D8TN35"/>
<dbReference type="KEGG" id="vcn:VOLCADRAFT_88106"/>
<evidence type="ECO:0000256" key="1">
    <source>
        <dbReference type="SAM" id="MobiDB-lite"/>
    </source>
</evidence>
<accession>D8TN35</accession>
<name>D8TN35_VOLCA</name>
<gene>
    <name evidence="2" type="ORF">VOLCADRAFT_88106</name>
</gene>
<dbReference type="AlphaFoldDB" id="D8TN35"/>
<dbReference type="RefSeq" id="XP_002947823.1">
    <property type="nucleotide sequence ID" value="XM_002947777.1"/>
</dbReference>
<organism evidence="3">
    <name type="scientific">Volvox carteri f. nagariensis</name>
    <dbReference type="NCBI Taxonomy" id="3068"/>
    <lineage>
        <taxon>Eukaryota</taxon>
        <taxon>Viridiplantae</taxon>
        <taxon>Chlorophyta</taxon>
        <taxon>core chlorophytes</taxon>
        <taxon>Chlorophyceae</taxon>
        <taxon>CS clade</taxon>
        <taxon>Chlamydomonadales</taxon>
        <taxon>Volvocaceae</taxon>
        <taxon>Volvox</taxon>
    </lineage>
</organism>
<proteinExistence type="predicted"/>